<keyword evidence="2" id="KW-1185">Reference proteome</keyword>
<organism evidence="1 2">
    <name type="scientific">Aquimarina rubra</name>
    <dbReference type="NCBI Taxonomy" id="1920033"/>
    <lineage>
        <taxon>Bacteria</taxon>
        <taxon>Pseudomonadati</taxon>
        <taxon>Bacteroidota</taxon>
        <taxon>Flavobacteriia</taxon>
        <taxon>Flavobacteriales</taxon>
        <taxon>Flavobacteriaceae</taxon>
        <taxon>Aquimarina</taxon>
    </lineage>
</organism>
<dbReference type="RefSeq" id="WP_378291952.1">
    <property type="nucleotide sequence ID" value="NZ_JBHULE010000019.1"/>
</dbReference>
<accession>A0ABW5LF97</accession>
<proteinExistence type="predicted"/>
<reference evidence="2" key="1">
    <citation type="journal article" date="2019" name="Int. J. Syst. Evol. Microbiol.">
        <title>The Global Catalogue of Microorganisms (GCM) 10K type strain sequencing project: providing services to taxonomists for standard genome sequencing and annotation.</title>
        <authorList>
            <consortium name="The Broad Institute Genomics Platform"/>
            <consortium name="The Broad Institute Genome Sequencing Center for Infectious Disease"/>
            <person name="Wu L."/>
            <person name="Ma J."/>
        </authorList>
    </citation>
    <scope>NUCLEOTIDE SEQUENCE [LARGE SCALE GENOMIC DNA]</scope>
    <source>
        <strain evidence="2">KCTC 52274</strain>
    </source>
</reference>
<sequence>MWESNKDVAEIFKRYGTDELDELILRMRAYANKRLGNFNDNHDGQQKLDFVFKVFEKALTNIRKWKKDEFEFEDFLFGVLKSEISAYHEKIKRREPANEDTEENESYILDLPVYGEEVGYDDQSFNEIDNKKQKDSYVKLLENSGASDLEMLIFECWCDGMDKPAEIADFLETDITDIYNAVKRLERRKSKLNSPAK</sequence>
<evidence type="ECO:0000313" key="1">
    <source>
        <dbReference type="EMBL" id="MFD2562936.1"/>
    </source>
</evidence>
<comment type="caution">
    <text evidence="1">The sequence shown here is derived from an EMBL/GenBank/DDBJ whole genome shotgun (WGS) entry which is preliminary data.</text>
</comment>
<protein>
    <recommendedName>
        <fullName evidence="3">Sigma-70 family RNA polymerase sigma factor</fullName>
    </recommendedName>
</protein>
<gene>
    <name evidence="1" type="ORF">ACFSR1_09690</name>
</gene>
<dbReference type="EMBL" id="JBHULE010000019">
    <property type="protein sequence ID" value="MFD2562936.1"/>
    <property type="molecule type" value="Genomic_DNA"/>
</dbReference>
<dbReference type="Proteomes" id="UP001597319">
    <property type="component" value="Unassembled WGS sequence"/>
</dbReference>
<evidence type="ECO:0008006" key="3">
    <source>
        <dbReference type="Google" id="ProtNLM"/>
    </source>
</evidence>
<name>A0ABW5LF97_9FLAO</name>
<evidence type="ECO:0000313" key="2">
    <source>
        <dbReference type="Proteomes" id="UP001597319"/>
    </source>
</evidence>